<keyword evidence="3" id="KW-0378">Hydrolase</keyword>
<dbReference type="Pfam" id="PF17390">
    <property type="entry name" value="Bac_rhamnosid_C"/>
    <property type="match status" value="1"/>
</dbReference>
<reference evidence="9" key="1">
    <citation type="submission" date="2016-10" db="EMBL/GenBank/DDBJ databases">
        <authorList>
            <person name="Varghese N."/>
            <person name="Submissions S."/>
        </authorList>
    </citation>
    <scope>NUCLEOTIDE SEQUENCE [LARGE SCALE GENOMIC DNA]</scope>
    <source>
        <strain evidence="9">Gh-48</strain>
    </source>
</reference>
<dbReference type="InterPro" id="IPR013737">
    <property type="entry name" value="Bac_rhamnosid_N"/>
</dbReference>
<dbReference type="PANTHER" id="PTHR33307">
    <property type="entry name" value="ALPHA-RHAMNOSIDASE (EUROFUNG)"/>
    <property type="match status" value="1"/>
</dbReference>
<dbReference type="Gene3D" id="2.60.420.10">
    <property type="entry name" value="Maltose phosphorylase, domain 3"/>
    <property type="match status" value="1"/>
</dbReference>
<dbReference type="Pfam" id="PF17389">
    <property type="entry name" value="Bac_rhamnosid6H"/>
    <property type="match status" value="1"/>
</dbReference>
<evidence type="ECO:0000313" key="9">
    <source>
        <dbReference type="Proteomes" id="UP000198942"/>
    </source>
</evidence>
<dbReference type="InterPro" id="IPR012341">
    <property type="entry name" value="6hp_glycosidase-like_sf"/>
</dbReference>
<dbReference type="RefSeq" id="WP_167668028.1">
    <property type="nucleotide sequence ID" value="NZ_FOCL01000005.1"/>
</dbReference>
<gene>
    <name evidence="8" type="ORF">SAMN05192574_105471</name>
</gene>
<dbReference type="PIRSF" id="PIRSF010631">
    <property type="entry name" value="A-rhamnsds"/>
    <property type="match status" value="1"/>
</dbReference>
<evidence type="ECO:0000259" key="4">
    <source>
        <dbReference type="Pfam" id="PF05592"/>
    </source>
</evidence>
<organism evidence="8 9">
    <name type="scientific">Mucilaginibacter gossypiicola</name>
    <dbReference type="NCBI Taxonomy" id="551995"/>
    <lineage>
        <taxon>Bacteria</taxon>
        <taxon>Pseudomonadati</taxon>
        <taxon>Bacteroidota</taxon>
        <taxon>Sphingobacteriia</taxon>
        <taxon>Sphingobacteriales</taxon>
        <taxon>Sphingobacteriaceae</taxon>
        <taxon>Mucilaginibacter</taxon>
    </lineage>
</organism>
<name>A0A1H8MAL2_9SPHI</name>
<feature type="domain" description="Bacterial alpha-L-rhamnosidase N-terminal" evidence="5">
    <location>
        <begin position="420"/>
        <end position="578"/>
    </location>
</feature>
<dbReference type="InterPro" id="IPR008928">
    <property type="entry name" value="6-hairpin_glycosidase_sf"/>
</dbReference>
<dbReference type="Proteomes" id="UP000198942">
    <property type="component" value="Unassembled WGS sequence"/>
</dbReference>
<dbReference type="PANTHER" id="PTHR33307:SF6">
    <property type="entry name" value="ALPHA-RHAMNOSIDASE (EUROFUNG)-RELATED"/>
    <property type="match status" value="1"/>
</dbReference>
<dbReference type="Gene3D" id="2.60.120.260">
    <property type="entry name" value="Galactose-binding domain-like"/>
    <property type="match status" value="2"/>
</dbReference>
<feature type="domain" description="Alpha-L-rhamnosidase concanavalin-like" evidence="4">
    <location>
        <begin position="624"/>
        <end position="731"/>
    </location>
</feature>
<protein>
    <recommendedName>
        <fullName evidence="2">alpha-L-rhamnosidase</fullName>
        <ecNumber evidence="2">3.2.1.40</ecNumber>
    </recommendedName>
</protein>
<dbReference type="InterPro" id="IPR035396">
    <property type="entry name" value="Bac_rhamnosid6H"/>
</dbReference>
<dbReference type="Gene3D" id="2.60.40.10">
    <property type="entry name" value="Immunoglobulins"/>
    <property type="match status" value="1"/>
</dbReference>
<evidence type="ECO:0000259" key="5">
    <source>
        <dbReference type="Pfam" id="PF08531"/>
    </source>
</evidence>
<feature type="domain" description="Alpha-L-rhamnosidase six-hairpin glycosidase" evidence="6">
    <location>
        <begin position="739"/>
        <end position="1099"/>
    </location>
</feature>
<dbReference type="EC" id="3.2.1.40" evidence="2"/>
<dbReference type="InterPro" id="IPR016007">
    <property type="entry name" value="Alpha_rhamnosid"/>
</dbReference>
<dbReference type="AlphaFoldDB" id="A0A1H8MAL2"/>
<dbReference type="InterPro" id="IPR008902">
    <property type="entry name" value="Rhamnosid_concanavalin"/>
</dbReference>
<evidence type="ECO:0000259" key="6">
    <source>
        <dbReference type="Pfam" id="PF17389"/>
    </source>
</evidence>
<evidence type="ECO:0000256" key="3">
    <source>
        <dbReference type="ARBA" id="ARBA00022801"/>
    </source>
</evidence>
<evidence type="ECO:0000256" key="1">
    <source>
        <dbReference type="ARBA" id="ARBA00001445"/>
    </source>
</evidence>
<evidence type="ECO:0000313" key="8">
    <source>
        <dbReference type="EMBL" id="SEO14442.1"/>
    </source>
</evidence>
<accession>A0A1H8MAL2</accession>
<proteinExistence type="predicted"/>
<dbReference type="InterPro" id="IPR013783">
    <property type="entry name" value="Ig-like_fold"/>
</dbReference>
<dbReference type="EMBL" id="FOCL01000005">
    <property type="protein sequence ID" value="SEO14442.1"/>
    <property type="molecule type" value="Genomic_DNA"/>
</dbReference>
<comment type="catalytic activity">
    <reaction evidence="1">
        <text>Hydrolysis of terminal non-reducing alpha-L-rhamnose residues in alpha-L-rhamnosides.</text>
        <dbReference type="EC" id="3.2.1.40"/>
    </reaction>
</comment>
<feature type="domain" description="Alpha-L-rhamnosidase C-terminal" evidence="7">
    <location>
        <begin position="1103"/>
        <end position="1178"/>
    </location>
</feature>
<evidence type="ECO:0000256" key="2">
    <source>
        <dbReference type="ARBA" id="ARBA00012652"/>
    </source>
</evidence>
<dbReference type="InterPro" id="IPR035398">
    <property type="entry name" value="Bac_rhamnosid_C"/>
</dbReference>
<dbReference type="SUPFAM" id="SSF48208">
    <property type="entry name" value="Six-hairpin glycosidases"/>
    <property type="match status" value="1"/>
</dbReference>
<keyword evidence="9" id="KW-1185">Reference proteome</keyword>
<dbReference type="GO" id="GO:0030596">
    <property type="term" value="F:alpha-L-rhamnosidase activity"/>
    <property type="evidence" value="ECO:0007669"/>
    <property type="project" value="UniProtKB-EC"/>
</dbReference>
<dbReference type="Pfam" id="PF05592">
    <property type="entry name" value="Bac_rhamnosid"/>
    <property type="match status" value="1"/>
</dbReference>
<dbReference type="Pfam" id="PF25788">
    <property type="entry name" value="Ig_Rha78A_N"/>
    <property type="match status" value="1"/>
</dbReference>
<dbReference type="Pfam" id="PF08531">
    <property type="entry name" value="Bac_rhamnosid_N"/>
    <property type="match status" value="1"/>
</dbReference>
<dbReference type="GO" id="GO:0005975">
    <property type="term" value="P:carbohydrate metabolic process"/>
    <property type="evidence" value="ECO:0007669"/>
    <property type="project" value="InterPro"/>
</dbReference>
<dbReference type="Gene3D" id="1.50.10.10">
    <property type="match status" value="1"/>
</dbReference>
<sequence>MTKNRAPIAKPVVLILLLLFSFIQINLYGAVTAPRIVNLQVEYTDHPIGIDVKLPRFSWQMLAPEVVRGYTQVAYQITVKDPQGKIVWNSNKIKSGTALAVVYAGSPLKAAARYNWTVNVWDQAGGVSSASSWFETGLMNTGMSAWDGAQWIGGGDNDLVLYAHYLPLYNLKYKVAIAPGSSKASIVFAANDPRLMDSNRNVFQLANKKNQSYFKVELDVSGLEQGGNARINVYRAGYSEKDTLGKVFKSFPVKTDLIGNNNKNKQHSILIHNEFGTLSFTVDDDKTFLADEKNGTAVARPVSANRGAVITLNPLGPGHDVISYGMLGEIGFSVDQGQKAEFSDLTVSNIRSPRSTLFSEKPEENNYSGIFKEAVAAPSSGLVIKDAKYEVSGGSAGAFILADPSHNAMPMLRSVFNADKSISQARLYVTARGIYEIYLNGKRVGNDYYNPGLTQYNKTHLYQTYDVTGMVSKGKNAIGAMLGEGWWSGLLSYGNVWNHFGDRQSLLAKLVITYTDGSEEVIKTNDKSWKYFNHGPVVYSSLDMGEIDDATREAAVKDWNTIAYDDRNWQKATEISLKGTIYAGDDVDYFGKKIPLDFDHISMIGQIGTSAGIYKTLTAKGVKEVRKGVYVYDMGQNFVGVPKISIKNGIAGKKLTLRYAEILYPNLKESGKNVGMIMTENYRAALSQDIYIMKDGEQVIQPHFTSHGYQYIEITGTDSPLPLDDVQGLAISSVKKLTADYATSNPKVDKLWSNLTWSNIDNFLTIPTDCPQRNERMGWSGDISIFSRTATYVSNADQFLRRHMLAMRDLQTEQGRFTDIAPVGGGFGGVIWGSAGITVAWESYLQYNDVALLAEHYDAMSKYMDYVDSTIDPETGFSKDGVLGDWLGPQYMQLGTAFPVTAYHVYDLGIMAKVAGVLGKKDDAEKFRKKYEERKAFFNKTFVNADKKTVGLIGGGMFGEPGKKEFKVSDTQTAYATGLALGVFNNENVSYMAKNLQAAVERENKDDQGIVRPAYSLMTGFVGTGGISKALSDYGHSEAAYKLLQNEHYPSWLYAIDQGATTIWERLNGYTVENGFGGNNSMNSFNHYSFGAIGQWLIAYSIGIQRDEPGFKKFILQPEPDPTGKMTWAKGAYDSPYGRINSGWLVSGKTLTYNATVPANTTATLFLPTTNAKQVTEGGKPVAGVKGVSFIRFEGNKAVYRLASGSYEFKATL</sequence>
<dbReference type="STRING" id="551995.SAMN05192574_105471"/>
<evidence type="ECO:0000259" key="7">
    <source>
        <dbReference type="Pfam" id="PF17390"/>
    </source>
</evidence>